<reference evidence="1 3" key="1">
    <citation type="submission" date="2017-11" db="EMBL/GenBank/DDBJ databases">
        <title>The genome of Rhizophagus clarus HR1 reveals common genetic basis of auxotrophy among arbuscular mycorrhizal fungi.</title>
        <authorList>
            <person name="Kobayashi Y."/>
        </authorList>
    </citation>
    <scope>NUCLEOTIDE SEQUENCE [LARGE SCALE GENOMIC DNA]</scope>
    <source>
        <strain evidence="1 3">HR1</strain>
    </source>
</reference>
<evidence type="ECO:0000313" key="2">
    <source>
        <dbReference type="EMBL" id="GET00800.1"/>
    </source>
</evidence>
<proteinExistence type="predicted"/>
<comment type="caution">
    <text evidence="1">The sequence shown here is derived from an EMBL/GenBank/DDBJ whole genome shotgun (WGS) entry which is preliminary data.</text>
</comment>
<dbReference type="Proteomes" id="UP000615446">
    <property type="component" value="Unassembled WGS sequence"/>
</dbReference>
<dbReference type="Proteomes" id="UP000247702">
    <property type="component" value="Unassembled WGS sequence"/>
</dbReference>
<gene>
    <name evidence="2" type="ORF">RCL2_002724200</name>
    <name evidence="1" type="ORF">RclHR1_06640018</name>
</gene>
<dbReference type="AlphaFoldDB" id="A0A2Z6S9H1"/>
<keyword evidence="3" id="KW-1185">Reference proteome</keyword>
<reference evidence="2" key="2">
    <citation type="submission" date="2019-10" db="EMBL/GenBank/DDBJ databases">
        <title>Conservation and host-specific expression of non-tandemly repeated heterogenous ribosome RNA gene in arbuscular mycorrhizal fungi.</title>
        <authorList>
            <person name="Maeda T."/>
            <person name="Kobayashi Y."/>
            <person name="Nakagawa T."/>
            <person name="Ezawa T."/>
            <person name="Yamaguchi K."/>
            <person name="Bino T."/>
            <person name="Nishimoto Y."/>
            <person name="Shigenobu S."/>
            <person name="Kawaguchi M."/>
        </authorList>
    </citation>
    <scope>NUCLEOTIDE SEQUENCE</scope>
    <source>
        <strain evidence="2">HR1</strain>
    </source>
</reference>
<name>A0A2Z6S9H1_9GLOM</name>
<sequence>MENLRDSIYQSDISINVNEIDEDLKGLLDDESDIIPSCNNTPLYITLLTKFQKRSAKKKTCKKKKKTLQLQTPSGLNKQVVSTFSAKSLEYTPS</sequence>
<dbReference type="EMBL" id="BLAL01000291">
    <property type="protein sequence ID" value="GET00800.1"/>
    <property type="molecule type" value="Genomic_DNA"/>
</dbReference>
<evidence type="ECO:0000313" key="1">
    <source>
        <dbReference type="EMBL" id="GBC06140.1"/>
    </source>
</evidence>
<accession>A0A2Z6S9H1</accession>
<organism evidence="1 3">
    <name type="scientific">Rhizophagus clarus</name>
    <dbReference type="NCBI Taxonomy" id="94130"/>
    <lineage>
        <taxon>Eukaryota</taxon>
        <taxon>Fungi</taxon>
        <taxon>Fungi incertae sedis</taxon>
        <taxon>Mucoromycota</taxon>
        <taxon>Glomeromycotina</taxon>
        <taxon>Glomeromycetes</taxon>
        <taxon>Glomerales</taxon>
        <taxon>Glomeraceae</taxon>
        <taxon>Rhizophagus</taxon>
    </lineage>
</organism>
<dbReference type="EMBL" id="BEXD01004053">
    <property type="protein sequence ID" value="GBC06140.1"/>
    <property type="molecule type" value="Genomic_DNA"/>
</dbReference>
<evidence type="ECO:0000313" key="3">
    <source>
        <dbReference type="Proteomes" id="UP000247702"/>
    </source>
</evidence>
<protein>
    <submittedName>
        <fullName evidence="1">Uncharacterized protein</fullName>
    </submittedName>
</protein>